<dbReference type="InterPro" id="IPR051012">
    <property type="entry name" value="CellSynth/LPSAsmb/PSIAsmb"/>
</dbReference>
<dbReference type="PANTHER" id="PTHR45586">
    <property type="entry name" value="TPR REPEAT-CONTAINING PROTEIN PA4667"/>
    <property type="match status" value="1"/>
</dbReference>
<dbReference type="SUPFAM" id="SSF48452">
    <property type="entry name" value="TPR-like"/>
    <property type="match status" value="2"/>
</dbReference>
<dbReference type="Pfam" id="PF13432">
    <property type="entry name" value="TPR_16"/>
    <property type="match status" value="1"/>
</dbReference>
<feature type="repeat" description="TPR" evidence="3">
    <location>
        <begin position="134"/>
        <end position="167"/>
    </location>
</feature>
<evidence type="ECO:0000256" key="3">
    <source>
        <dbReference type="PROSITE-ProRule" id="PRU00339"/>
    </source>
</evidence>
<dbReference type="PROSITE" id="PS50005">
    <property type="entry name" value="TPR"/>
    <property type="match status" value="3"/>
</dbReference>
<evidence type="ECO:0000256" key="2">
    <source>
        <dbReference type="ARBA" id="ARBA00022803"/>
    </source>
</evidence>
<evidence type="ECO:0000256" key="4">
    <source>
        <dbReference type="SAM" id="Coils"/>
    </source>
</evidence>
<gene>
    <name evidence="5" type="ORF">D5F11_018330</name>
</gene>
<dbReference type="AlphaFoldDB" id="A0A429X4F3"/>
<organism evidence="5 6">
    <name type="scientific">Siminovitchia terrae</name>
    <name type="common">Bacillus terrae</name>
    <dbReference type="NCBI Taxonomy" id="1914933"/>
    <lineage>
        <taxon>Bacteria</taxon>
        <taxon>Bacillati</taxon>
        <taxon>Bacillota</taxon>
        <taxon>Bacilli</taxon>
        <taxon>Bacillales</taxon>
        <taxon>Bacillaceae</taxon>
        <taxon>Siminovitchia</taxon>
    </lineage>
</organism>
<keyword evidence="1" id="KW-0677">Repeat</keyword>
<feature type="repeat" description="TPR" evidence="3">
    <location>
        <begin position="238"/>
        <end position="271"/>
    </location>
</feature>
<dbReference type="EMBL" id="QYTW02000022">
    <property type="protein sequence ID" value="RST58231.1"/>
    <property type="molecule type" value="Genomic_DNA"/>
</dbReference>
<dbReference type="SMART" id="SM00028">
    <property type="entry name" value="TPR"/>
    <property type="match status" value="7"/>
</dbReference>
<dbReference type="RefSeq" id="WP_120117395.1">
    <property type="nucleotide sequence ID" value="NZ_DAMDJW010000002.1"/>
</dbReference>
<comment type="caution">
    <text evidence="5">The sequence shown here is derived from an EMBL/GenBank/DDBJ whole genome shotgun (WGS) entry which is preliminary data.</text>
</comment>
<dbReference type="Gene3D" id="1.25.40.10">
    <property type="entry name" value="Tetratricopeptide repeat domain"/>
    <property type="match status" value="2"/>
</dbReference>
<feature type="coiled-coil region" evidence="4">
    <location>
        <begin position="351"/>
        <end position="378"/>
    </location>
</feature>
<dbReference type="Pfam" id="PF13429">
    <property type="entry name" value="TPR_15"/>
    <property type="match status" value="1"/>
</dbReference>
<protein>
    <submittedName>
        <fullName evidence="5">Tetratricopeptide repeat protein</fullName>
    </submittedName>
</protein>
<proteinExistence type="predicted"/>
<reference evidence="5 6" key="1">
    <citation type="submission" date="2018-12" db="EMBL/GenBank/DDBJ databases">
        <authorList>
            <person name="Sun L."/>
            <person name="Chen Z."/>
        </authorList>
    </citation>
    <scope>NUCLEOTIDE SEQUENCE [LARGE SCALE GENOMIC DNA]</scope>
    <source>
        <strain evidence="5 6">LMG 29736</strain>
    </source>
</reference>
<accession>A0A429X4F3</accession>
<sequence length="417" mass="47731">MNDAELVLKHIELQDLSKAKEIFNKVKKSGSPEEKFFLAEQLSQYGFLEEAKELYERLLEVFPEESELKIMLAELLIDLGKDEEAYPYLETVEPTDPNYAAALLLEADLYQMQGLYEVSEQKLLKAKEMYSQEPVIDFALAELYMSLGRFLEAVTSYQRLLKAEEETVGGNDIYARLAEALSAGGAFEESIPYYEKSLENSKDLNVLFGYGLTSFQAGLYKKAKNAFEELKTLDHEYHALYLYLAKSYDQLGDLDKAIETAEQGLAADEYNADLYIYIAGLLMKAGREEEAEDALHQALALDPESTEAASLLNKLLLHQERYEDVLEVLSNIKNADDSQLHWDAAYSYQQIENYSEALNEYKLAYNELKNNLDFLKDYGFFLMEEGMRSEGAAVFRRLSSLDPSNEEWHEIIDRLEE</sequence>
<keyword evidence="4" id="KW-0175">Coiled coil</keyword>
<evidence type="ECO:0000256" key="1">
    <source>
        <dbReference type="ARBA" id="ARBA00022737"/>
    </source>
</evidence>
<dbReference type="OrthoDB" id="2080803at2"/>
<feature type="repeat" description="TPR" evidence="3">
    <location>
        <begin position="272"/>
        <end position="305"/>
    </location>
</feature>
<dbReference type="PANTHER" id="PTHR45586:SF15">
    <property type="entry name" value="TPR REPEAT-CONTAINING PROTEIN YPIA"/>
    <property type="match status" value="1"/>
</dbReference>
<name>A0A429X4F3_SIMTE</name>
<dbReference type="InterPro" id="IPR019734">
    <property type="entry name" value="TPR_rpt"/>
</dbReference>
<evidence type="ECO:0000313" key="5">
    <source>
        <dbReference type="EMBL" id="RST58231.1"/>
    </source>
</evidence>
<keyword evidence="2 3" id="KW-0802">TPR repeat</keyword>
<dbReference type="Proteomes" id="UP000287296">
    <property type="component" value="Unassembled WGS sequence"/>
</dbReference>
<dbReference type="Pfam" id="PF14559">
    <property type="entry name" value="TPR_19"/>
    <property type="match status" value="1"/>
</dbReference>
<evidence type="ECO:0000313" key="6">
    <source>
        <dbReference type="Proteomes" id="UP000287296"/>
    </source>
</evidence>
<dbReference type="InterPro" id="IPR011990">
    <property type="entry name" value="TPR-like_helical_dom_sf"/>
</dbReference>